<evidence type="ECO:0000313" key="1">
    <source>
        <dbReference type="EMBL" id="KKM69906.1"/>
    </source>
</evidence>
<organism evidence="1">
    <name type="scientific">marine sediment metagenome</name>
    <dbReference type="NCBI Taxonomy" id="412755"/>
    <lineage>
        <taxon>unclassified sequences</taxon>
        <taxon>metagenomes</taxon>
        <taxon>ecological metagenomes</taxon>
    </lineage>
</organism>
<accession>A0A0F9K5I0</accession>
<dbReference type="EMBL" id="LAZR01009911">
    <property type="protein sequence ID" value="KKM69906.1"/>
    <property type="molecule type" value="Genomic_DNA"/>
</dbReference>
<proteinExistence type="predicted"/>
<sequence length="104" mass="11699">MKIPLLGSQNVRDYMNYQASCPPGPLLNIKTNGPPKGPHVGDIMERRNFDEIPDGIPDGFDHSNFDDEGPKSSIRKKMDRLKEQWTDAGTVRTTDGVDRLNRSM</sequence>
<protein>
    <submittedName>
        <fullName evidence="1">Uncharacterized protein</fullName>
    </submittedName>
</protein>
<gene>
    <name evidence="1" type="ORF">LCGC14_1446060</name>
</gene>
<dbReference type="AlphaFoldDB" id="A0A0F9K5I0"/>
<comment type="caution">
    <text evidence="1">The sequence shown here is derived from an EMBL/GenBank/DDBJ whole genome shotgun (WGS) entry which is preliminary data.</text>
</comment>
<reference evidence="1" key="1">
    <citation type="journal article" date="2015" name="Nature">
        <title>Complex archaea that bridge the gap between prokaryotes and eukaryotes.</title>
        <authorList>
            <person name="Spang A."/>
            <person name="Saw J.H."/>
            <person name="Jorgensen S.L."/>
            <person name="Zaremba-Niedzwiedzka K."/>
            <person name="Martijn J."/>
            <person name="Lind A.E."/>
            <person name="van Eijk R."/>
            <person name="Schleper C."/>
            <person name="Guy L."/>
            <person name="Ettema T.J."/>
        </authorList>
    </citation>
    <scope>NUCLEOTIDE SEQUENCE</scope>
</reference>
<name>A0A0F9K5I0_9ZZZZ</name>